<feature type="transmembrane region" description="Helical" evidence="5">
    <location>
        <begin position="222"/>
        <end position="239"/>
    </location>
</feature>
<reference evidence="8" key="1">
    <citation type="journal article" date="2019" name="Int. J. Syst. Evol. Microbiol.">
        <title>The Global Catalogue of Microorganisms (GCM) 10K type strain sequencing project: providing services to taxonomists for standard genome sequencing and annotation.</title>
        <authorList>
            <consortium name="The Broad Institute Genomics Platform"/>
            <consortium name="The Broad Institute Genome Sequencing Center for Infectious Disease"/>
            <person name="Wu L."/>
            <person name="Ma J."/>
        </authorList>
    </citation>
    <scope>NUCLEOTIDE SEQUENCE [LARGE SCALE GENOMIC DNA]</scope>
    <source>
        <strain evidence="8">JCM 17805</strain>
    </source>
</reference>
<keyword evidence="4 5" id="KW-0472">Membrane</keyword>
<evidence type="ECO:0000256" key="4">
    <source>
        <dbReference type="ARBA" id="ARBA00023136"/>
    </source>
</evidence>
<comment type="subcellular location">
    <subcellularLocation>
        <location evidence="1">Membrane</location>
        <topology evidence="1">Multi-pass membrane protein</topology>
    </subcellularLocation>
</comment>
<dbReference type="InterPro" id="IPR051533">
    <property type="entry name" value="WaaL-like"/>
</dbReference>
<name>A0ABP8UXU5_9GAMM</name>
<dbReference type="PANTHER" id="PTHR37422:SF13">
    <property type="entry name" value="LIPOPOLYSACCHARIDE BIOSYNTHESIS PROTEIN PA4999-RELATED"/>
    <property type="match status" value="1"/>
</dbReference>
<evidence type="ECO:0000256" key="5">
    <source>
        <dbReference type="SAM" id="Phobius"/>
    </source>
</evidence>
<comment type="caution">
    <text evidence="7">The sequence shown here is derived from an EMBL/GenBank/DDBJ whole genome shotgun (WGS) entry which is preliminary data.</text>
</comment>
<evidence type="ECO:0000256" key="1">
    <source>
        <dbReference type="ARBA" id="ARBA00004141"/>
    </source>
</evidence>
<dbReference type="InterPro" id="IPR007016">
    <property type="entry name" value="O-antigen_ligase-rel_domated"/>
</dbReference>
<dbReference type="EMBL" id="BAABFL010000089">
    <property type="protein sequence ID" value="GAA4648660.1"/>
    <property type="molecule type" value="Genomic_DNA"/>
</dbReference>
<evidence type="ECO:0000259" key="6">
    <source>
        <dbReference type="Pfam" id="PF04932"/>
    </source>
</evidence>
<keyword evidence="8" id="KW-1185">Reference proteome</keyword>
<feature type="transmembrane region" description="Helical" evidence="5">
    <location>
        <begin position="284"/>
        <end position="310"/>
    </location>
</feature>
<organism evidence="7 8">
    <name type="scientific">Kistimonas scapharcae</name>
    <dbReference type="NCBI Taxonomy" id="1036133"/>
    <lineage>
        <taxon>Bacteria</taxon>
        <taxon>Pseudomonadati</taxon>
        <taxon>Pseudomonadota</taxon>
        <taxon>Gammaproteobacteria</taxon>
        <taxon>Oceanospirillales</taxon>
        <taxon>Endozoicomonadaceae</taxon>
        <taxon>Kistimonas</taxon>
    </lineage>
</organism>
<keyword evidence="3 5" id="KW-1133">Transmembrane helix</keyword>
<feature type="transmembrane region" description="Helical" evidence="5">
    <location>
        <begin position="74"/>
        <end position="90"/>
    </location>
</feature>
<feature type="transmembrane region" description="Helical" evidence="5">
    <location>
        <begin position="20"/>
        <end position="37"/>
    </location>
</feature>
<feature type="transmembrane region" description="Helical" evidence="5">
    <location>
        <begin position="245"/>
        <end position="263"/>
    </location>
</feature>
<dbReference type="Pfam" id="PF04932">
    <property type="entry name" value="Wzy_C"/>
    <property type="match status" value="1"/>
</dbReference>
<feature type="transmembrane region" description="Helical" evidence="5">
    <location>
        <begin position="193"/>
        <end position="215"/>
    </location>
</feature>
<proteinExistence type="predicted"/>
<evidence type="ECO:0000256" key="3">
    <source>
        <dbReference type="ARBA" id="ARBA00022989"/>
    </source>
</evidence>
<evidence type="ECO:0000313" key="8">
    <source>
        <dbReference type="Proteomes" id="UP001500604"/>
    </source>
</evidence>
<gene>
    <name evidence="7" type="ORF">GCM10023116_09300</name>
</gene>
<dbReference type="Proteomes" id="UP001500604">
    <property type="component" value="Unassembled WGS sequence"/>
</dbReference>
<protein>
    <recommendedName>
        <fullName evidence="6">O-antigen ligase-related domain-containing protein</fullName>
    </recommendedName>
</protein>
<evidence type="ECO:0000256" key="2">
    <source>
        <dbReference type="ARBA" id="ARBA00022692"/>
    </source>
</evidence>
<sequence>MEYWLTLTRVTSLFSDPNVLSAVMYVASFVGLYYWVSSTRHDNCGPGKASTACFWLGQLLLLLTLFATDSRGGLIAWGTGVAGLLILKAVTGAGHARLLKTYCLISFIAWAVITILPTLLNLDSPARYYGDLVTLNGRLPIWQASLHLLPDAPWLGNGLGTFHDLYPSVRTELMTGGNHVHNDYIELLVEGGIVLLSLFCLWLGLHLWLLLKVLLRGAKGGCSGFALGILLSCNLMLFLHAAANFIVYVLWLNLAMGMVFALICRIAWQEGYLKPPQWHEIPKFYNWCGGFALLFITAQFTLSATAQYLFDSTRERPLWVAKLRGDLSANAVILMLSPSNQVATIDLMNRLKVAMAQSHDRQVQHRIFRQIWIMVKMLREDAPFKARNHLIAAQLIDYAEANDIPLPEDAETFEQAWEKAVTLNPGYLQAHVVKAKRIEREDADAAFRLLKGIGQGWFQFAPEKQVQDYLQMLQHLVVRQSLQRDS</sequence>
<feature type="transmembrane region" description="Helical" evidence="5">
    <location>
        <begin position="49"/>
        <end position="68"/>
    </location>
</feature>
<dbReference type="PANTHER" id="PTHR37422">
    <property type="entry name" value="TEICHURONIC ACID BIOSYNTHESIS PROTEIN TUAE"/>
    <property type="match status" value="1"/>
</dbReference>
<accession>A0ABP8UXU5</accession>
<evidence type="ECO:0000313" key="7">
    <source>
        <dbReference type="EMBL" id="GAA4648660.1"/>
    </source>
</evidence>
<feature type="domain" description="O-antigen ligase-related" evidence="6">
    <location>
        <begin position="59"/>
        <end position="200"/>
    </location>
</feature>
<keyword evidence="2 5" id="KW-0812">Transmembrane</keyword>
<feature type="transmembrane region" description="Helical" evidence="5">
    <location>
        <begin position="102"/>
        <end position="120"/>
    </location>
</feature>